<dbReference type="PANTHER" id="PTHR30618:SF0">
    <property type="entry name" value="PURINE-URACIL PERMEASE NCS1"/>
    <property type="match status" value="1"/>
</dbReference>
<dbReference type="RefSeq" id="WP_132377788.1">
    <property type="nucleotide sequence ID" value="NZ_SLZZ01000001.1"/>
</dbReference>
<feature type="transmembrane region" description="Helical" evidence="6">
    <location>
        <begin position="399"/>
        <end position="417"/>
    </location>
</feature>
<dbReference type="InterPro" id="IPR045225">
    <property type="entry name" value="Uracil/uridine/allantoin_perm"/>
</dbReference>
<evidence type="ECO:0000313" key="7">
    <source>
        <dbReference type="EMBL" id="TCS82634.1"/>
    </source>
</evidence>
<keyword evidence="5 6" id="KW-0472">Membrane</keyword>
<feature type="transmembrane region" description="Helical" evidence="6">
    <location>
        <begin position="138"/>
        <end position="161"/>
    </location>
</feature>
<dbReference type="OrthoDB" id="9780088at2"/>
<evidence type="ECO:0000256" key="2">
    <source>
        <dbReference type="ARBA" id="ARBA00008974"/>
    </source>
</evidence>
<reference evidence="7 8" key="1">
    <citation type="submission" date="2019-03" db="EMBL/GenBank/DDBJ databases">
        <title>Genomic Encyclopedia of Type Strains, Phase IV (KMG-IV): sequencing the most valuable type-strain genomes for metagenomic binning, comparative biology and taxonomic classification.</title>
        <authorList>
            <person name="Goeker M."/>
        </authorList>
    </citation>
    <scope>NUCLEOTIDE SEQUENCE [LARGE SCALE GENOMIC DNA]</scope>
    <source>
        <strain evidence="7 8">DSM 29489</strain>
    </source>
</reference>
<dbReference type="Proteomes" id="UP000295726">
    <property type="component" value="Unassembled WGS sequence"/>
</dbReference>
<feature type="transmembrane region" description="Helical" evidence="6">
    <location>
        <begin position="423"/>
        <end position="440"/>
    </location>
</feature>
<gene>
    <name evidence="7" type="ORF">EDD59_10133</name>
</gene>
<dbReference type="CDD" id="cd10323">
    <property type="entry name" value="SLC-NCS1sbd"/>
    <property type="match status" value="1"/>
</dbReference>
<feature type="transmembrane region" description="Helical" evidence="6">
    <location>
        <begin position="173"/>
        <end position="190"/>
    </location>
</feature>
<dbReference type="InterPro" id="IPR001248">
    <property type="entry name" value="Pur-cyt_permease"/>
</dbReference>
<dbReference type="GO" id="GO:0005886">
    <property type="term" value="C:plasma membrane"/>
    <property type="evidence" value="ECO:0007669"/>
    <property type="project" value="TreeGrafter"/>
</dbReference>
<feature type="transmembrane region" description="Helical" evidence="6">
    <location>
        <begin position="358"/>
        <end position="378"/>
    </location>
</feature>
<comment type="subcellular location">
    <subcellularLocation>
        <location evidence="1">Membrane</location>
        <topology evidence="1">Multi-pass membrane protein</topology>
    </subcellularLocation>
</comment>
<evidence type="ECO:0000256" key="3">
    <source>
        <dbReference type="ARBA" id="ARBA00022692"/>
    </source>
</evidence>
<feature type="transmembrane region" description="Helical" evidence="6">
    <location>
        <begin position="249"/>
        <end position="269"/>
    </location>
</feature>
<organism evidence="7 8">
    <name type="scientific">Muricomes intestini</name>
    <dbReference type="NCBI Taxonomy" id="1796634"/>
    <lineage>
        <taxon>Bacteria</taxon>
        <taxon>Bacillati</taxon>
        <taxon>Bacillota</taxon>
        <taxon>Clostridia</taxon>
        <taxon>Lachnospirales</taxon>
        <taxon>Lachnospiraceae</taxon>
        <taxon>Muricomes</taxon>
    </lineage>
</organism>
<evidence type="ECO:0000256" key="4">
    <source>
        <dbReference type="ARBA" id="ARBA00022989"/>
    </source>
</evidence>
<dbReference type="Pfam" id="PF02133">
    <property type="entry name" value="Transp_cyt_pur"/>
    <property type="match status" value="1"/>
</dbReference>
<dbReference type="AlphaFoldDB" id="A0A4R3KGZ9"/>
<name>A0A4R3KGZ9_9FIRM</name>
<feature type="transmembrane region" description="Helical" evidence="6">
    <location>
        <begin position="289"/>
        <end position="308"/>
    </location>
</feature>
<protein>
    <submittedName>
        <fullName evidence="7">NCS1 family nucleobase:cation symporter-1</fullName>
    </submittedName>
</protein>
<evidence type="ECO:0000256" key="1">
    <source>
        <dbReference type="ARBA" id="ARBA00004141"/>
    </source>
</evidence>
<evidence type="ECO:0000313" key="8">
    <source>
        <dbReference type="Proteomes" id="UP000295726"/>
    </source>
</evidence>
<evidence type="ECO:0000256" key="6">
    <source>
        <dbReference type="SAM" id="Phobius"/>
    </source>
</evidence>
<feature type="transmembrane region" description="Helical" evidence="6">
    <location>
        <begin position="210"/>
        <end position="228"/>
    </location>
</feature>
<evidence type="ECO:0000256" key="5">
    <source>
        <dbReference type="ARBA" id="ARBA00023136"/>
    </source>
</evidence>
<comment type="caution">
    <text evidence="7">The sequence shown here is derived from an EMBL/GenBank/DDBJ whole genome shotgun (WGS) entry which is preliminary data.</text>
</comment>
<feature type="transmembrane region" description="Helical" evidence="6">
    <location>
        <begin position="65"/>
        <end position="89"/>
    </location>
</feature>
<dbReference type="Gene3D" id="1.10.4160.10">
    <property type="entry name" value="Hydantoin permease"/>
    <property type="match status" value="1"/>
</dbReference>
<keyword evidence="8" id="KW-1185">Reference proteome</keyword>
<comment type="similarity">
    <text evidence="2">Belongs to the purine-cytosine permease (2.A.39) family.</text>
</comment>
<keyword evidence="4 6" id="KW-1133">Transmembrane helix</keyword>
<feature type="transmembrane region" description="Helical" evidence="6">
    <location>
        <begin position="33"/>
        <end position="59"/>
    </location>
</feature>
<proteinExistence type="inferred from homology"/>
<keyword evidence="3 6" id="KW-0812">Transmembrane</keyword>
<dbReference type="GO" id="GO:0015205">
    <property type="term" value="F:nucleobase transmembrane transporter activity"/>
    <property type="evidence" value="ECO:0007669"/>
    <property type="project" value="TreeGrafter"/>
</dbReference>
<dbReference type="PANTHER" id="PTHR30618">
    <property type="entry name" value="NCS1 FAMILY PURINE/PYRIMIDINE TRANSPORTER"/>
    <property type="match status" value="1"/>
</dbReference>
<accession>A0A4R3KGZ9</accession>
<sequence>MDNIVENQVLNPELIKNVDKDLQPTQKRIMTPLSYAASFMGGCVSIGTFSMGAGLIGALTVPQAILAMIIGCAVIAVALVVIGNCGHKYGIPYTIQLRSSFGTTGLKVPGLLRGVPAVIWFGFQSWVGAGAINNCLKILFGFDNLPIVYALFTLLQVALAIKGFEGIKWLENISSIFIIVILIYMLYVVKTRFGTEIGETFSDIKGTWGMPFWAATTSFLGIYSTMIINASDYTRNLKENVGPKFTGTLYTVAILPVTLFMGLIGLLVTAATGNSDPVVVFSTTMGSKFLTILTLLFIAFAQVTTNVLNNIVPPAYVLMESFHMKWTHATILVGILSACCMPWKLVTANSAKGLSLFTQVYSAFLGPIFAVMAIDYYILRKKKLDINRMYDKEGPYKGVNWAAIIAILAGSLCSLVVVELSWYISLIPTGLLYYFLMKKLPASRNFRVGTIFEEEQTEEKVETALL</sequence>
<feature type="transmembrane region" description="Helical" evidence="6">
    <location>
        <begin position="329"/>
        <end position="346"/>
    </location>
</feature>
<dbReference type="EMBL" id="SLZZ01000001">
    <property type="protein sequence ID" value="TCS82634.1"/>
    <property type="molecule type" value="Genomic_DNA"/>
</dbReference>